<gene>
    <name evidence="4 6" type="primary">msrA</name>
    <name evidence="6" type="ORF">DNH61_12500</name>
</gene>
<comment type="similarity">
    <text evidence="4">Belongs to the MsrA Met sulfoxide reductase family.</text>
</comment>
<reference evidence="6 7" key="1">
    <citation type="submission" date="2018-06" db="EMBL/GenBank/DDBJ databases">
        <title>Paenibacillus imtechensis sp. nov.</title>
        <authorList>
            <person name="Pinnaka A.K."/>
            <person name="Singh H."/>
            <person name="Kaur M."/>
        </authorList>
    </citation>
    <scope>NUCLEOTIDE SEQUENCE [LARGE SCALE GENOMIC DNA]</scope>
    <source>
        <strain evidence="6 7">SMB1</strain>
    </source>
</reference>
<comment type="caution">
    <text evidence="6">The sequence shown here is derived from an EMBL/GenBank/DDBJ whole genome shotgun (WGS) entry which is preliminary data.</text>
</comment>
<dbReference type="EC" id="1.8.4.11" evidence="4"/>
<organism evidence="6 7">
    <name type="scientific">Paenibacillus sambharensis</name>
    <dbReference type="NCBI Taxonomy" id="1803190"/>
    <lineage>
        <taxon>Bacteria</taxon>
        <taxon>Bacillati</taxon>
        <taxon>Bacillota</taxon>
        <taxon>Bacilli</taxon>
        <taxon>Bacillales</taxon>
        <taxon>Paenibacillaceae</taxon>
        <taxon>Paenibacillus</taxon>
    </lineage>
</organism>
<dbReference type="InterPro" id="IPR050162">
    <property type="entry name" value="MsrA_MetSO_reductase"/>
</dbReference>
<dbReference type="HAMAP" id="MF_01401">
    <property type="entry name" value="MsrA"/>
    <property type="match status" value="1"/>
</dbReference>
<feature type="domain" description="Peptide methionine sulphoxide reductase MsrA" evidence="5">
    <location>
        <begin position="20"/>
        <end position="155"/>
    </location>
</feature>
<evidence type="ECO:0000259" key="5">
    <source>
        <dbReference type="Pfam" id="PF01625"/>
    </source>
</evidence>
<dbReference type="PANTHER" id="PTHR42799:SF13">
    <property type="entry name" value="PEPTIDE METHIONINE SULFOXIDE REDUCTASE"/>
    <property type="match status" value="1"/>
</dbReference>
<protein>
    <recommendedName>
        <fullName evidence="4">Peptide methionine sulfoxide reductase MsrA</fullName>
        <shortName evidence="4">Protein-methionine-S-oxide reductase</shortName>
        <ecNumber evidence="4">1.8.4.11</ecNumber>
    </recommendedName>
    <alternativeName>
        <fullName evidence="4">Peptide-methionine (S)-S-oxide reductase</fullName>
        <shortName evidence="4">Peptide Met(O) reductase</shortName>
    </alternativeName>
</protein>
<comment type="catalytic activity">
    <reaction evidence="3 4">
        <text>[thioredoxin]-disulfide + L-methionine + H2O = L-methionine (S)-S-oxide + [thioredoxin]-dithiol</text>
        <dbReference type="Rhea" id="RHEA:19993"/>
        <dbReference type="Rhea" id="RHEA-COMP:10698"/>
        <dbReference type="Rhea" id="RHEA-COMP:10700"/>
        <dbReference type="ChEBI" id="CHEBI:15377"/>
        <dbReference type="ChEBI" id="CHEBI:29950"/>
        <dbReference type="ChEBI" id="CHEBI:50058"/>
        <dbReference type="ChEBI" id="CHEBI:57844"/>
        <dbReference type="ChEBI" id="CHEBI:58772"/>
        <dbReference type="EC" id="1.8.4.11"/>
    </reaction>
</comment>
<comment type="catalytic activity">
    <reaction evidence="2 4">
        <text>L-methionyl-[protein] + [thioredoxin]-disulfide + H2O = L-methionyl-(S)-S-oxide-[protein] + [thioredoxin]-dithiol</text>
        <dbReference type="Rhea" id="RHEA:14217"/>
        <dbReference type="Rhea" id="RHEA-COMP:10698"/>
        <dbReference type="Rhea" id="RHEA-COMP:10700"/>
        <dbReference type="Rhea" id="RHEA-COMP:12313"/>
        <dbReference type="Rhea" id="RHEA-COMP:12315"/>
        <dbReference type="ChEBI" id="CHEBI:15377"/>
        <dbReference type="ChEBI" id="CHEBI:16044"/>
        <dbReference type="ChEBI" id="CHEBI:29950"/>
        <dbReference type="ChEBI" id="CHEBI:44120"/>
        <dbReference type="ChEBI" id="CHEBI:50058"/>
        <dbReference type="EC" id="1.8.4.11"/>
    </reaction>
</comment>
<sequence>MQIKDMNDGHLYGADNKAALTLGMGCFWGPEALFGSLPGVLRTSTGYAGGTAPSPTYKQMGDHSEMVEVEYDPAEITLVELLTVFWSHHKPVNINGYKGLQYRSLLLYRDEEQQRTMLKVKALREQESGELATDIQPYEHFYRAEDKHQKYYLKRYPDAVEKLQQLYSSPDKMIASTLAARLNGIAKGYSGMERLRMEIADWPLEPAERDAVLRQLGQIRW</sequence>
<evidence type="ECO:0000256" key="3">
    <source>
        <dbReference type="ARBA" id="ARBA00048782"/>
    </source>
</evidence>
<feature type="active site" evidence="4">
    <location>
        <position position="26"/>
    </location>
</feature>
<dbReference type="NCBIfam" id="TIGR00401">
    <property type="entry name" value="msrA"/>
    <property type="match status" value="1"/>
</dbReference>
<dbReference type="Pfam" id="PF01625">
    <property type="entry name" value="PMSR"/>
    <property type="match status" value="1"/>
</dbReference>
<dbReference type="SUPFAM" id="SSF55068">
    <property type="entry name" value="Peptide methionine sulfoxide reductase"/>
    <property type="match status" value="1"/>
</dbReference>
<dbReference type="OrthoDB" id="4174719at2"/>
<evidence type="ECO:0000313" key="6">
    <source>
        <dbReference type="EMBL" id="PZD95356.1"/>
    </source>
</evidence>
<dbReference type="GO" id="GO:0008113">
    <property type="term" value="F:peptide-methionine (S)-S-oxide reductase activity"/>
    <property type="evidence" value="ECO:0007669"/>
    <property type="project" value="UniProtKB-UniRule"/>
</dbReference>
<evidence type="ECO:0000256" key="1">
    <source>
        <dbReference type="ARBA" id="ARBA00023002"/>
    </source>
</evidence>
<accession>A0A2W1L7W8</accession>
<comment type="function">
    <text evidence="4">Has an important function as a repair enzyme for proteins that have been inactivated by oxidation. Catalyzes the reversible oxidation-reduction of methionine sulfoxide in proteins to methionine.</text>
</comment>
<evidence type="ECO:0000313" key="7">
    <source>
        <dbReference type="Proteomes" id="UP000249522"/>
    </source>
</evidence>
<dbReference type="RefSeq" id="WP_111146986.1">
    <property type="nucleotide sequence ID" value="NZ_QKRB01000044.1"/>
</dbReference>
<evidence type="ECO:0000256" key="2">
    <source>
        <dbReference type="ARBA" id="ARBA00047806"/>
    </source>
</evidence>
<dbReference type="Gene3D" id="3.30.1060.10">
    <property type="entry name" value="Peptide methionine sulphoxide reductase MsrA"/>
    <property type="match status" value="1"/>
</dbReference>
<evidence type="ECO:0000256" key="4">
    <source>
        <dbReference type="HAMAP-Rule" id="MF_01401"/>
    </source>
</evidence>
<keyword evidence="1 4" id="KW-0560">Oxidoreductase</keyword>
<dbReference type="AlphaFoldDB" id="A0A2W1L7W8"/>
<dbReference type="Proteomes" id="UP000249522">
    <property type="component" value="Unassembled WGS sequence"/>
</dbReference>
<dbReference type="EMBL" id="QKRB01000044">
    <property type="protein sequence ID" value="PZD95356.1"/>
    <property type="molecule type" value="Genomic_DNA"/>
</dbReference>
<dbReference type="GO" id="GO:0005737">
    <property type="term" value="C:cytoplasm"/>
    <property type="evidence" value="ECO:0007669"/>
    <property type="project" value="TreeGrafter"/>
</dbReference>
<proteinExistence type="inferred from homology"/>
<dbReference type="PANTHER" id="PTHR42799">
    <property type="entry name" value="MITOCHONDRIAL PEPTIDE METHIONINE SULFOXIDE REDUCTASE"/>
    <property type="match status" value="1"/>
</dbReference>
<dbReference type="GO" id="GO:0034599">
    <property type="term" value="P:cellular response to oxidative stress"/>
    <property type="evidence" value="ECO:0007669"/>
    <property type="project" value="TreeGrafter"/>
</dbReference>
<dbReference type="InterPro" id="IPR002569">
    <property type="entry name" value="Met_Sox_Rdtase_MsrA_dom"/>
</dbReference>
<dbReference type="GO" id="GO:0033744">
    <property type="term" value="F:L-methionine:thioredoxin-disulfide S-oxidoreductase activity"/>
    <property type="evidence" value="ECO:0007669"/>
    <property type="project" value="RHEA"/>
</dbReference>
<dbReference type="InterPro" id="IPR036509">
    <property type="entry name" value="Met_Sox_Rdtase_MsrA_sf"/>
</dbReference>
<name>A0A2W1L7W8_9BACL</name>
<keyword evidence="7" id="KW-1185">Reference proteome</keyword>